<dbReference type="OrthoDB" id="26679at2759"/>
<organism evidence="3 4">
    <name type="scientific">Liparis tanakae</name>
    <name type="common">Tanaka's snailfish</name>
    <dbReference type="NCBI Taxonomy" id="230148"/>
    <lineage>
        <taxon>Eukaryota</taxon>
        <taxon>Metazoa</taxon>
        <taxon>Chordata</taxon>
        <taxon>Craniata</taxon>
        <taxon>Vertebrata</taxon>
        <taxon>Euteleostomi</taxon>
        <taxon>Actinopterygii</taxon>
        <taxon>Neopterygii</taxon>
        <taxon>Teleostei</taxon>
        <taxon>Neoteleostei</taxon>
        <taxon>Acanthomorphata</taxon>
        <taxon>Eupercaria</taxon>
        <taxon>Perciformes</taxon>
        <taxon>Cottioidei</taxon>
        <taxon>Cottales</taxon>
        <taxon>Liparidae</taxon>
        <taxon>Liparis</taxon>
    </lineage>
</organism>
<dbReference type="PANTHER" id="PTHR23354">
    <property type="entry name" value="NUCLEOLAR PROTEIN 7/ESTROGEN RECEPTOR COACTIVATOR-RELATED"/>
    <property type="match status" value="1"/>
</dbReference>
<name>A0A4Z2F1Z0_9TELE</name>
<keyword evidence="4" id="KW-1185">Reference proteome</keyword>
<feature type="region of interest" description="Disordered" evidence="1">
    <location>
        <begin position="34"/>
        <end position="63"/>
    </location>
</feature>
<comment type="caution">
    <text evidence="3">The sequence shown here is derived from an EMBL/GenBank/DDBJ whole genome shotgun (WGS) entry which is preliminary data.</text>
</comment>
<evidence type="ECO:0000313" key="3">
    <source>
        <dbReference type="EMBL" id="TNN35155.1"/>
    </source>
</evidence>
<dbReference type="GO" id="GO:0005634">
    <property type="term" value="C:nucleus"/>
    <property type="evidence" value="ECO:0007669"/>
    <property type="project" value="TreeGrafter"/>
</dbReference>
<evidence type="ECO:0000313" key="4">
    <source>
        <dbReference type="Proteomes" id="UP000314294"/>
    </source>
</evidence>
<proteinExistence type="predicted"/>
<dbReference type="GO" id="GO:0006357">
    <property type="term" value="P:regulation of transcription by RNA polymerase II"/>
    <property type="evidence" value="ECO:0007669"/>
    <property type="project" value="TreeGrafter"/>
</dbReference>
<dbReference type="InterPro" id="IPR006571">
    <property type="entry name" value="TLDc_dom"/>
</dbReference>
<accession>A0A4Z2F1Z0</accession>
<dbReference type="GO" id="GO:0006979">
    <property type="term" value="P:response to oxidative stress"/>
    <property type="evidence" value="ECO:0007669"/>
    <property type="project" value="TreeGrafter"/>
</dbReference>
<reference evidence="3 4" key="1">
    <citation type="submission" date="2019-03" db="EMBL/GenBank/DDBJ databases">
        <title>First draft genome of Liparis tanakae, snailfish: a comprehensive survey of snailfish specific genes.</title>
        <authorList>
            <person name="Kim W."/>
            <person name="Song I."/>
            <person name="Jeong J.-H."/>
            <person name="Kim D."/>
            <person name="Kim S."/>
            <person name="Ryu S."/>
            <person name="Song J.Y."/>
            <person name="Lee S.K."/>
        </authorList>
    </citation>
    <scope>NUCLEOTIDE SEQUENCE [LARGE SCALE GENOMIC DNA]</scope>
    <source>
        <tissue evidence="3">Muscle</tissue>
    </source>
</reference>
<dbReference type="EMBL" id="SRLO01001820">
    <property type="protein sequence ID" value="TNN35155.1"/>
    <property type="molecule type" value="Genomic_DNA"/>
</dbReference>
<dbReference type="Proteomes" id="UP000314294">
    <property type="component" value="Unassembled WGS sequence"/>
</dbReference>
<gene>
    <name evidence="3" type="primary">NCOA7</name>
    <name evidence="3" type="ORF">EYF80_054667</name>
</gene>
<sequence>MKLLLPDHVKVLYFARERVEPYVEIITVKDARRRRGLSSSEAEEDEEEPGRAGPGRDEPGRDALPLAAHMPARTRGSPWRLAFSAALHGSSLRTLYRHMAGLERPVLLVIKDMHKKIGGGGGGFGLWLNADLYHGSSFSCPTFNNKSLSTQEDFNVLDLEVWTLHHI</sequence>
<feature type="domain" description="TLDc" evidence="2">
    <location>
        <begin position="61"/>
        <end position="165"/>
    </location>
</feature>
<evidence type="ECO:0000259" key="2">
    <source>
        <dbReference type="SMART" id="SM00584"/>
    </source>
</evidence>
<evidence type="ECO:0000256" key="1">
    <source>
        <dbReference type="SAM" id="MobiDB-lite"/>
    </source>
</evidence>
<dbReference type="SMART" id="SM00584">
    <property type="entry name" value="TLDc"/>
    <property type="match status" value="1"/>
</dbReference>
<keyword evidence="3" id="KW-0675">Receptor</keyword>
<dbReference type="PANTHER" id="PTHR23354:SF68">
    <property type="entry name" value="NUCLEAR RECEPTOR COACTIVATOR 7"/>
    <property type="match status" value="1"/>
</dbReference>
<dbReference type="AlphaFoldDB" id="A0A4Z2F1Z0"/>
<dbReference type="Pfam" id="PF07534">
    <property type="entry name" value="TLD"/>
    <property type="match status" value="1"/>
</dbReference>
<protein>
    <submittedName>
        <fullName evidence="3">Nuclear receptor coactivator 7</fullName>
    </submittedName>
</protein>